<dbReference type="EMBL" id="AMZH03006787">
    <property type="protein sequence ID" value="RRT62947.1"/>
    <property type="molecule type" value="Genomic_DNA"/>
</dbReference>
<sequence>MLPYWLDLEKKHRGHALGGMPWVTTHHDLLQQQFFFHLCRVSCYPEQGNHTVTLVDRKDRAMPSCNGSLLTLFAHGVEETTLVGACDPCGTSSTVPSVMHERESPNNNHARPGNSGTSIASSSPHVVLALLTVSHQQTLAWTPRTAEVLGHKAAERLLQPKATLEQDIRDPHCIYNTLVTDSSPTVVSRASLPLRGSSAPVTQLPAMESLVPENKRKGRPVPKRGQVKARIFEGLLRAIIPKALAKREEHKLDGDRSSSTDATPSSSGYASSYEG</sequence>
<feature type="region of interest" description="Disordered" evidence="1">
    <location>
        <begin position="96"/>
        <end position="119"/>
    </location>
</feature>
<evidence type="ECO:0000256" key="1">
    <source>
        <dbReference type="SAM" id="MobiDB-lite"/>
    </source>
</evidence>
<organism evidence="2 3">
    <name type="scientific">Ensete ventricosum</name>
    <name type="common">Abyssinian banana</name>
    <name type="synonym">Musa ensete</name>
    <dbReference type="NCBI Taxonomy" id="4639"/>
    <lineage>
        <taxon>Eukaryota</taxon>
        <taxon>Viridiplantae</taxon>
        <taxon>Streptophyta</taxon>
        <taxon>Embryophyta</taxon>
        <taxon>Tracheophyta</taxon>
        <taxon>Spermatophyta</taxon>
        <taxon>Magnoliopsida</taxon>
        <taxon>Liliopsida</taxon>
        <taxon>Zingiberales</taxon>
        <taxon>Musaceae</taxon>
        <taxon>Ensete</taxon>
    </lineage>
</organism>
<evidence type="ECO:0000313" key="2">
    <source>
        <dbReference type="EMBL" id="RRT62947.1"/>
    </source>
</evidence>
<reference evidence="2 3" key="1">
    <citation type="journal article" date="2014" name="Agronomy (Basel)">
        <title>A Draft Genome Sequence for Ensete ventricosum, the Drought-Tolerant Tree Against Hunger.</title>
        <authorList>
            <person name="Harrison J."/>
            <person name="Moore K.A."/>
            <person name="Paszkiewicz K."/>
            <person name="Jones T."/>
            <person name="Grant M."/>
            <person name="Ambacheew D."/>
            <person name="Muzemil S."/>
            <person name="Studholme D.J."/>
        </authorList>
    </citation>
    <scope>NUCLEOTIDE SEQUENCE [LARGE SCALE GENOMIC DNA]</scope>
</reference>
<gene>
    <name evidence="2" type="ORF">B296_00004102</name>
</gene>
<evidence type="ECO:0000313" key="3">
    <source>
        <dbReference type="Proteomes" id="UP000287651"/>
    </source>
</evidence>
<feature type="compositionally biased region" description="Basic and acidic residues" evidence="1">
    <location>
        <begin position="247"/>
        <end position="258"/>
    </location>
</feature>
<proteinExistence type="predicted"/>
<feature type="compositionally biased region" description="Polar residues" evidence="1">
    <location>
        <begin position="105"/>
        <end position="119"/>
    </location>
</feature>
<feature type="region of interest" description="Disordered" evidence="1">
    <location>
        <begin position="247"/>
        <end position="275"/>
    </location>
</feature>
<comment type="caution">
    <text evidence="2">The sequence shown here is derived from an EMBL/GenBank/DDBJ whole genome shotgun (WGS) entry which is preliminary data.</text>
</comment>
<accession>A0A426ZG48</accession>
<protein>
    <submittedName>
        <fullName evidence="2">Uncharacterized protein</fullName>
    </submittedName>
</protein>
<name>A0A426ZG48_ENSVE</name>
<dbReference type="Proteomes" id="UP000287651">
    <property type="component" value="Unassembled WGS sequence"/>
</dbReference>
<dbReference type="AlphaFoldDB" id="A0A426ZG48"/>